<sequence length="340" mass="39977">MALISKKKIPFKISPLLRKYLRETGREIDSPLKYSDLLRYDNKITLYDKNGNDTLWETVFYSQTDLVEIYENLKNIYADLKTDGDESVIKHLVVDRVDICTYANTLPFRVRISNKVNDNYDYFYIKKADASRIYGLELEHLLSPNVMSYFTSEDTLIEEHIAGITGDLFMQNHLNDINLNPIRLTKEFIKFNERCFVRLLGDMHSSNFVIIVTPDFEDFHYRIRAIDFDQQSYEASKSVYMPQYFKQNNAIIELGMKYMTSESVKQYQTEERSLIAHRMKDEKVKLQELLNCMKTDKIHLDANLTQLRKELSSHYKNKAFLACESMGEVVELSLKMVTDF</sequence>
<evidence type="ECO:0000313" key="2">
    <source>
        <dbReference type="Proteomes" id="UP001204144"/>
    </source>
</evidence>
<keyword evidence="2" id="KW-1185">Reference proteome</keyword>
<dbReference type="EMBL" id="RJUF01000194">
    <property type="protein sequence ID" value="MCP9765990.1"/>
    <property type="molecule type" value="Genomic_DNA"/>
</dbReference>
<comment type="caution">
    <text evidence="1">The sequence shown here is derived from an EMBL/GenBank/DDBJ whole genome shotgun (WGS) entry which is preliminary data.</text>
</comment>
<dbReference type="Proteomes" id="UP001204144">
    <property type="component" value="Unassembled WGS sequence"/>
</dbReference>
<proteinExistence type="predicted"/>
<dbReference type="AlphaFoldDB" id="A0AAE3H9A0"/>
<evidence type="ECO:0000313" key="1">
    <source>
        <dbReference type="EMBL" id="MCP9765990.1"/>
    </source>
</evidence>
<accession>A0AAE3H9A0</accession>
<gene>
    <name evidence="1" type="ORF">EGI31_23890</name>
</gene>
<organism evidence="1 2">
    <name type="scientific">Lacihabitans soyangensis</name>
    <dbReference type="NCBI Taxonomy" id="869394"/>
    <lineage>
        <taxon>Bacteria</taxon>
        <taxon>Pseudomonadati</taxon>
        <taxon>Bacteroidota</taxon>
        <taxon>Cytophagia</taxon>
        <taxon>Cytophagales</taxon>
        <taxon>Leadbetterellaceae</taxon>
        <taxon>Lacihabitans</taxon>
    </lineage>
</organism>
<dbReference type="RefSeq" id="WP_255039700.1">
    <property type="nucleotide sequence ID" value="NZ_RJUF01000194.1"/>
</dbReference>
<name>A0AAE3H9A0_9BACT</name>
<reference evidence="1 2" key="1">
    <citation type="submission" date="2018-11" db="EMBL/GenBank/DDBJ databases">
        <title>Novel bacteria species description.</title>
        <authorList>
            <person name="Han J.-H."/>
        </authorList>
    </citation>
    <scope>NUCLEOTIDE SEQUENCE [LARGE SCALE GENOMIC DNA]</scope>
    <source>
        <strain evidence="1 2">KCTC23259</strain>
    </source>
</reference>
<protein>
    <submittedName>
        <fullName evidence="1">Uncharacterized protein</fullName>
    </submittedName>
</protein>